<feature type="repeat" description="CHCR" evidence="5">
    <location>
        <begin position="560"/>
        <end position="703"/>
    </location>
</feature>
<dbReference type="InterPro" id="IPR015943">
    <property type="entry name" value="WD40/YVTN_repeat-like_dom_sf"/>
</dbReference>
<sequence>MELPKEPKLTYERILNDVSASVRTDFITTACLHAKFVIVGYNSGRLNIFDHQGNKINTRNLCLHVKPINCISVDKKGNYFVSCSDESLVVYGLCDDTYNHVIMLDKPVKLVAIDPEERRRYVTDGDGLILHKIKVSYIDKLKGDKPLVLWEEKPIRALSWCGKFIACATDTVIKVFYDPPRPYCAITRIKRSSENTGDDPAQLAWKDDRTLLVGWGPNIKFYSIRDRPPDQITDGVPECYAVRVITFNTDYVIHGLAPLKENLLTLHQQPLDNQLQIQVLEVLADDNYDELYGELVKPRITPDSSNSSSSRTALQPSASLKNSRLLSLHEEGIYLIVCPRDIISAKPRDSDDHFEWLIEHEQYEECYEFATKNSDKLVRHSLREIEELYMEDLLNANDPDSYSRAAQICASICEMNQTKWDEAIEKFIGLNQLSQLLPYLPKCLSVESYDLILEEFLRNDSISFFKAIKELPSNLYSLKKITDNVIDRLNNDPKNLVLNEALAELYSKSGKFEEAVQIYLDYNDRTRIFDLIRSNELISSLEKNTEKLMQLDSDQTAQLLVENVDVIPMKSVIDKLRKYKSQKYLMAYLHRLLLKDQDCCIEYHDLLIKLYAEHQPENLMGFLKLSTAYNLEEALDICKSKNLVKEVIFLYSRMGDLREALKYIVEEKGDVNEAIEFCKEHQDQDLWLDLINHVVEKRRDCIGQLLKNIVTHLDDPAQLIERIPPGCEIDEFIPSLRQALLDYDVQIELEKSLRGLQAEDAFKLLQKQLELQSRGILITDSRMCDHCNQILIPDHLKDESLTRVPDVTGHQSSSNDAVVFGCHHVFHEDCCTNPETGVPTCRACMLEKDEEK</sequence>
<dbReference type="Gene3D" id="1.25.40.10">
    <property type="entry name" value="Tetratricopeptide repeat domain"/>
    <property type="match status" value="1"/>
</dbReference>
<dbReference type="GO" id="GO:0005764">
    <property type="term" value="C:lysosome"/>
    <property type="evidence" value="ECO:0007669"/>
    <property type="project" value="UniProtKB-SubCell"/>
</dbReference>
<dbReference type="GO" id="GO:0009267">
    <property type="term" value="P:cellular response to starvation"/>
    <property type="evidence" value="ECO:0007669"/>
    <property type="project" value="TreeGrafter"/>
</dbReference>
<proteinExistence type="predicted"/>
<dbReference type="SUPFAM" id="SSF48371">
    <property type="entry name" value="ARM repeat"/>
    <property type="match status" value="2"/>
</dbReference>
<dbReference type="PROSITE" id="PS50236">
    <property type="entry name" value="CHCR"/>
    <property type="match status" value="1"/>
</dbReference>
<keyword evidence="4" id="KW-0458">Lysosome</keyword>
<dbReference type="InterPro" id="IPR011990">
    <property type="entry name" value="TPR-like_helical_dom_sf"/>
</dbReference>
<protein>
    <submittedName>
        <fullName evidence="7">Vacuolar protein sorting-associated protein 41</fullName>
    </submittedName>
</protein>
<dbReference type="Gene3D" id="2.130.10.10">
    <property type="entry name" value="YVTN repeat-like/Quinoprotein amine dehydrogenase"/>
    <property type="match status" value="1"/>
</dbReference>
<evidence type="ECO:0000259" key="6">
    <source>
        <dbReference type="Pfam" id="PF23411"/>
    </source>
</evidence>
<dbReference type="InterPro" id="IPR045111">
    <property type="entry name" value="Vps41/Vps8"/>
</dbReference>
<evidence type="ECO:0000313" key="7">
    <source>
        <dbReference type="EMBL" id="MDE47861.1"/>
    </source>
</evidence>
<evidence type="ECO:0000256" key="2">
    <source>
        <dbReference type="ARBA" id="ARBA00022448"/>
    </source>
</evidence>
<evidence type="ECO:0000256" key="4">
    <source>
        <dbReference type="ARBA" id="ARBA00023228"/>
    </source>
</evidence>
<dbReference type="InterPro" id="IPR036322">
    <property type="entry name" value="WD40_repeat_dom_sf"/>
</dbReference>
<dbReference type="SUPFAM" id="SSF50978">
    <property type="entry name" value="WD40 repeat-like"/>
    <property type="match status" value="1"/>
</dbReference>
<organism evidence="7">
    <name type="scientific">Aceria tosichella</name>
    <name type="common">wheat curl mite</name>
    <dbReference type="NCBI Taxonomy" id="561515"/>
    <lineage>
        <taxon>Eukaryota</taxon>
        <taxon>Metazoa</taxon>
        <taxon>Ecdysozoa</taxon>
        <taxon>Arthropoda</taxon>
        <taxon>Chelicerata</taxon>
        <taxon>Arachnida</taxon>
        <taxon>Acari</taxon>
        <taxon>Acariformes</taxon>
        <taxon>Trombidiformes</taxon>
        <taxon>Prostigmata</taxon>
        <taxon>Eupodina</taxon>
        <taxon>Eriophyoidea</taxon>
        <taxon>Eriophyidae</taxon>
        <taxon>Eriophyinae</taxon>
        <taxon>Aceriini</taxon>
        <taxon>Aceria</taxon>
    </lineage>
</organism>
<name>A0A6G1SCB3_9ACAR</name>
<dbReference type="Pfam" id="PF23411">
    <property type="entry name" value="Beta-prop_Vps41"/>
    <property type="match status" value="1"/>
</dbReference>
<dbReference type="GO" id="GO:0006623">
    <property type="term" value="P:protein targeting to vacuole"/>
    <property type="evidence" value="ECO:0007669"/>
    <property type="project" value="InterPro"/>
</dbReference>
<keyword evidence="3" id="KW-0653">Protein transport</keyword>
<dbReference type="SMART" id="SM00299">
    <property type="entry name" value="CLH"/>
    <property type="match status" value="1"/>
</dbReference>
<evidence type="ECO:0000256" key="1">
    <source>
        <dbReference type="ARBA" id="ARBA00004371"/>
    </source>
</evidence>
<dbReference type="GO" id="GO:0016236">
    <property type="term" value="P:macroautophagy"/>
    <property type="evidence" value="ECO:0007669"/>
    <property type="project" value="TreeGrafter"/>
</dbReference>
<dbReference type="GO" id="GO:0005770">
    <property type="term" value="C:late endosome"/>
    <property type="evidence" value="ECO:0007669"/>
    <property type="project" value="TreeGrafter"/>
</dbReference>
<dbReference type="Pfam" id="PF23556">
    <property type="entry name" value="TPR_Vps41"/>
    <property type="match status" value="1"/>
</dbReference>
<reference evidence="7" key="1">
    <citation type="submission" date="2018-10" db="EMBL/GenBank/DDBJ databases">
        <title>Transcriptome assembly of Aceria tosichella (Wheat curl mite) Type 2.</title>
        <authorList>
            <person name="Scully E.D."/>
            <person name="Geib S.M."/>
            <person name="Palmer N.A."/>
            <person name="Gupta A.K."/>
            <person name="Sarath G."/>
            <person name="Tatineni S."/>
        </authorList>
    </citation>
    <scope>NUCLEOTIDE SEQUENCE</scope>
    <source>
        <strain evidence="7">LincolnNE</strain>
    </source>
</reference>
<feature type="domain" description="Vps41 beta-propeller" evidence="6">
    <location>
        <begin position="9"/>
        <end position="270"/>
    </location>
</feature>
<evidence type="ECO:0000256" key="3">
    <source>
        <dbReference type="ARBA" id="ARBA00022927"/>
    </source>
</evidence>
<dbReference type="InterPro" id="IPR000547">
    <property type="entry name" value="Clathrin_H-chain/VPS_repeat"/>
</dbReference>
<accession>A0A6G1SCB3</accession>
<dbReference type="GO" id="GO:0030897">
    <property type="term" value="C:HOPS complex"/>
    <property type="evidence" value="ECO:0007669"/>
    <property type="project" value="TreeGrafter"/>
</dbReference>
<dbReference type="PANTHER" id="PTHR12616:SF1">
    <property type="entry name" value="VACUOLAR PROTEIN SORTING-ASSOCIATED PROTEIN 41 HOMOLOG"/>
    <property type="match status" value="1"/>
</dbReference>
<dbReference type="AlphaFoldDB" id="A0A6G1SCB3"/>
<gene>
    <name evidence="7" type="primary">Vps41</name>
    <name evidence="7" type="ORF">g.19072</name>
</gene>
<evidence type="ECO:0000256" key="5">
    <source>
        <dbReference type="PROSITE-ProRule" id="PRU01006"/>
    </source>
</evidence>
<keyword evidence="2" id="KW-0813">Transport</keyword>
<comment type="subcellular location">
    <subcellularLocation>
        <location evidence="1">Lysosome</location>
    </subcellularLocation>
</comment>
<dbReference type="PANTHER" id="PTHR12616">
    <property type="entry name" value="VACUOLAR PROTEIN SORTING VPS41"/>
    <property type="match status" value="1"/>
</dbReference>
<dbReference type="EMBL" id="GGYP01003090">
    <property type="protein sequence ID" value="MDE47861.1"/>
    <property type="molecule type" value="Transcribed_RNA"/>
</dbReference>
<dbReference type="InterPro" id="IPR057780">
    <property type="entry name" value="Beta-prop_Vps41"/>
</dbReference>
<dbReference type="GO" id="GO:0034058">
    <property type="term" value="P:endosomal vesicle fusion"/>
    <property type="evidence" value="ECO:0007669"/>
    <property type="project" value="TreeGrafter"/>
</dbReference>
<dbReference type="InterPro" id="IPR016024">
    <property type="entry name" value="ARM-type_fold"/>
</dbReference>